<dbReference type="GO" id="GO:0097550">
    <property type="term" value="C:transcription preinitiation complex"/>
    <property type="evidence" value="ECO:0007669"/>
    <property type="project" value="TreeGrafter"/>
</dbReference>
<keyword evidence="3" id="KW-0479">Metal-binding</keyword>
<proteinExistence type="inferred from homology"/>
<dbReference type="GO" id="GO:0070897">
    <property type="term" value="P:transcription preinitiation complex assembly"/>
    <property type="evidence" value="ECO:0007669"/>
    <property type="project" value="InterPro"/>
</dbReference>
<evidence type="ECO:0000256" key="6">
    <source>
        <dbReference type="ARBA" id="ARBA00023163"/>
    </source>
</evidence>
<keyword evidence="10" id="KW-1185">Reference proteome</keyword>
<feature type="compositionally biased region" description="Basic residues" evidence="7">
    <location>
        <begin position="99"/>
        <end position="120"/>
    </location>
</feature>
<dbReference type="RefSeq" id="WP_097379435.1">
    <property type="nucleotide sequence ID" value="NZ_NXNI01000001.1"/>
</dbReference>
<feature type="domain" description="Cyclin-like" evidence="8">
    <location>
        <begin position="130"/>
        <end position="211"/>
    </location>
</feature>
<comment type="caution">
    <text evidence="9">The sequence shown here is derived from an EMBL/GenBank/DDBJ whole genome shotgun (WGS) entry which is preliminary data.</text>
</comment>
<evidence type="ECO:0000256" key="4">
    <source>
        <dbReference type="ARBA" id="ARBA00022833"/>
    </source>
</evidence>
<gene>
    <name evidence="9" type="ORF">CP557_08090</name>
</gene>
<keyword evidence="2" id="KW-0677">Repeat</keyword>
<dbReference type="GO" id="GO:0017025">
    <property type="term" value="F:TBP-class protein binding"/>
    <property type="evidence" value="ECO:0007669"/>
    <property type="project" value="InterPro"/>
</dbReference>
<feature type="region of interest" description="Disordered" evidence="7">
    <location>
        <begin position="1"/>
        <end position="24"/>
    </location>
</feature>
<feature type="region of interest" description="Disordered" evidence="7">
    <location>
        <begin position="92"/>
        <end position="120"/>
    </location>
</feature>
<accession>A0A2A5QUH3</accession>
<organism evidence="9 10">
    <name type="scientific">Natrinema ejinorense</name>
    <dbReference type="NCBI Taxonomy" id="373386"/>
    <lineage>
        <taxon>Archaea</taxon>
        <taxon>Methanobacteriati</taxon>
        <taxon>Methanobacteriota</taxon>
        <taxon>Stenosarchaea group</taxon>
        <taxon>Halobacteria</taxon>
        <taxon>Halobacteriales</taxon>
        <taxon>Natrialbaceae</taxon>
        <taxon>Natrinema</taxon>
    </lineage>
</organism>
<dbReference type="PRINTS" id="PR00685">
    <property type="entry name" value="TIFACTORIIB"/>
</dbReference>
<dbReference type="OrthoDB" id="7429at2157"/>
<dbReference type="GO" id="GO:0008270">
    <property type="term" value="F:zinc ion binding"/>
    <property type="evidence" value="ECO:0007669"/>
    <property type="project" value="UniProtKB-KW"/>
</dbReference>
<dbReference type="Gene3D" id="1.10.472.10">
    <property type="entry name" value="Cyclin-like"/>
    <property type="match status" value="1"/>
</dbReference>
<evidence type="ECO:0000256" key="3">
    <source>
        <dbReference type="ARBA" id="ARBA00022771"/>
    </source>
</evidence>
<dbReference type="Pfam" id="PF08271">
    <property type="entry name" value="Zn_Ribbon_TF"/>
    <property type="match status" value="1"/>
</dbReference>
<keyword evidence="6" id="KW-0804">Transcription</keyword>
<keyword evidence="9" id="KW-0648">Protein biosynthesis</keyword>
<dbReference type="InterPro" id="IPR000812">
    <property type="entry name" value="TFIIB"/>
</dbReference>
<feature type="region of interest" description="Disordered" evidence="7">
    <location>
        <begin position="57"/>
        <end position="78"/>
    </location>
</feature>
<evidence type="ECO:0000256" key="1">
    <source>
        <dbReference type="ARBA" id="ARBA00010857"/>
    </source>
</evidence>
<dbReference type="SUPFAM" id="SSF47954">
    <property type="entry name" value="Cyclin-like"/>
    <property type="match status" value="2"/>
</dbReference>
<reference evidence="9 10" key="1">
    <citation type="submission" date="2017-09" db="EMBL/GenBank/DDBJ databases">
        <title>Genome sequences of Natrinema ejinorence JCM 13890T.</title>
        <authorList>
            <person name="Roh S.W."/>
            <person name="Kim Y.B."/>
            <person name="Kim J.Y."/>
        </authorList>
    </citation>
    <scope>NUCLEOTIDE SEQUENCE [LARGE SCALE GENOMIC DNA]</scope>
    <source>
        <strain evidence="9 10">JCM 13890</strain>
    </source>
</reference>
<dbReference type="InterPro" id="IPR013150">
    <property type="entry name" value="TFIIB_cyclin"/>
</dbReference>
<evidence type="ECO:0000256" key="2">
    <source>
        <dbReference type="ARBA" id="ARBA00022737"/>
    </source>
</evidence>
<name>A0A2A5QUH3_9EURY</name>
<dbReference type="InterPro" id="IPR036915">
    <property type="entry name" value="Cyclin-like_sf"/>
</dbReference>
<sequence length="314" mass="35050">MTRADSDSGRFDRETSTERTRSCPECSGSLITITHETQCQECGLIVEEDLLDYGPEWFPSADGTSQRRTGAPLTAGRHDRGLSTEIGWRIDARGNPIPGRKRRQLSRLRRQHRRSQWRSKRERNLADGLGEVRRLASVLELSTSLRDQACTLFRRAQDRKLCSGRSLEGIAAASVYVVCRCNRLGRTRDEIAAGAQCSRAQLECAYTAINTELDLPIPTSRPQDVLPRLATELDIPCEVRYRALELADRAEEAGMTIGRHPHGFAAACLYSATQETGHRLTQQAIADAAGTSTTTLRSHRNRLREVICGSEVRF</sequence>
<protein>
    <submittedName>
        <fullName evidence="9">Transcription initiation factor IIB</fullName>
    </submittedName>
</protein>
<evidence type="ECO:0000313" key="10">
    <source>
        <dbReference type="Proteomes" id="UP000219689"/>
    </source>
</evidence>
<dbReference type="PANTHER" id="PTHR11618">
    <property type="entry name" value="TRANSCRIPTION INITIATION FACTOR IIB-RELATED"/>
    <property type="match status" value="1"/>
</dbReference>
<evidence type="ECO:0000313" key="9">
    <source>
        <dbReference type="EMBL" id="PCR90486.1"/>
    </source>
</evidence>
<dbReference type="EMBL" id="NXNI01000001">
    <property type="protein sequence ID" value="PCR90486.1"/>
    <property type="molecule type" value="Genomic_DNA"/>
</dbReference>
<keyword evidence="3" id="KW-0863">Zinc-finger</keyword>
<evidence type="ECO:0000259" key="8">
    <source>
        <dbReference type="SMART" id="SM00385"/>
    </source>
</evidence>
<comment type="similarity">
    <text evidence="1">Belongs to the TFIIB family.</text>
</comment>
<dbReference type="Proteomes" id="UP000219689">
    <property type="component" value="Unassembled WGS sequence"/>
</dbReference>
<dbReference type="InterPro" id="IPR013763">
    <property type="entry name" value="Cyclin-like_dom"/>
</dbReference>
<dbReference type="PANTHER" id="PTHR11618:SF13">
    <property type="entry name" value="TRANSCRIPTION INITIATION FACTOR IIB"/>
    <property type="match status" value="1"/>
</dbReference>
<dbReference type="InterPro" id="IPR013137">
    <property type="entry name" value="Znf_TFIIB"/>
</dbReference>
<keyword evidence="5" id="KW-0805">Transcription regulation</keyword>
<feature type="domain" description="Cyclin-like" evidence="8">
    <location>
        <begin position="224"/>
        <end position="308"/>
    </location>
</feature>
<evidence type="ECO:0000256" key="7">
    <source>
        <dbReference type="SAM" id="MobiDB-lite"/>
    </source>
</evidence>
<keyword evidence="9" id="KW-0396">Initiation factor</keyword>
<dbReference type="AlphaFoldDB" id="A0A2A5QUH3"/>
<evidence type="ECO:0000256" key="5">
    <source>
        <dbReference type="ARBA" id="ARBA00023015"/>
    </source>
</evidence>
<keyword evidence="4" id="KW-0862">Zinc</keyword>
<dbReference type="Pfam" id="PF00382">
    <property type="entry name" value="TFIIB"/>
    <property type="match status" value="2"/>
</dbReference>
<dbReference type="GO" id="GO:0003743">
    <property type="term" value="F:translation initiation factor activity"/>
    <property type="evidence" value="ECO:0007669"/>
    <property type="project" value="UniProtKB-KW"/>
</dbReference>
<dbReference type="SMART" id="SM00385">
    <property type="entry name" value="CYCLIN"/>
    <property type="match status" value="2"/>
</dbReference>
<feature type="compositionally biased region" description="Basic and acidic residues" evidence="7">
    <location>
        <begin position="1"/>
        <end position="22"/>
    </location>
</feature>
<dbReference type="Gene3D" id="1.10.472.170">
    <property type="match status" value="1"/>
</dbReference>
<dbReference type="SUPFAM" id="SSF57783">
    <property type="entry name" value="Zinc beta-ribbon"/>
    <property type="match status" value="1"/>
</dbReference>